<evidence type="ECO:0000256" key="1">
    <source>
        <dbReference type="SAM" id="MobiDB-lite"/>
    </source>
</evidence>
<reference evidence="2 3" key="1">
    <citation type="submission" date="2020-09" db="EMBL/GenBank/DDBJ databases">
        <title>Dyella sp. 7MK23 isolated from forest soil.</title>
        <authorList>
            <person name="Fu J."/>
        </authorList>
    </citation>
    <scope>NUCLEOTIDE SEQUENCE [LARGE SCALE GENOMIC DNA]</scope>
    <source>
        <strain evidence="2 3">7MK23</strain>
    </source>
</reference>
<sequence length="64" mass="7023">MPRNVEPLSAAQIHSVYASGSDPKNKAVDAEAIRYSKTSAYVRDPVLSGRSPLHSNFSSNKKKY</sequence>
<keyword evidence="3" id="KW-1185">Reference proteome</keyword>
<gene>
    <name evidence="2" type="ORF">IGX34_04555</name>
</gene>
<feature type="compositionally biased region" description="Polar residues" evidence="1">
    <location>
        <begin position="53"/>
        <end position="64"/>
    </location>
</feature>
<evidence type="ECO:0000313" key="2">
    <source>
        <dbReference type="EMBL" id="MBE1159646.1"/>
    </source>
</evidence>
<comment type="caution">
    <text evidence="2">The sequence shown here is derived from an EMBL/GenBank/DDBJ whole genome shotgun (WGS) entry which is preliminary data.</text>
</comment>
<proteinExistence type="predicted"/>
<protein>
    <submittedName>
        <fullName evidence="2">Uncharacterized protein</fullName>
    </submittedName>
</protein>
<feature type="region of interest" description="Disordered" evidence="1">
    <location>
        <begin position="45"/>
        <end position="64"/>
    </location>
</feature>
<evidence type="ECO:0000313" key="3">
    <source>
        <dbReference type="Proteomes" id="UP000651010"/>
    </source>
</evidence>
<dbReference type="EMBL" id="JACZZA010000001">
    <property type="protein sequence ID" value="MBE1159646.1"/>
    <property type="molecule type" value="Genomic_DNA"/>
</dbReference>
<accession>A0ABR9G6H1</accession>
<dbReference type="Proteomes" id="UP000651010">
    <property type="component" value="Unassembled WGS sequence"/>
</dbReference>
<organism evidence="2 3">
    <name type="scientific">Dyella acidiphila</name>
    <dbReference type="NCBI Taxonomy" id="2775866"/>
    <lineage>
        <taxon>Bacteria</taxon>
        <taxon>Pseudomonadati</taxon>
        <taxon>Pseudomonadota</taxon>
        <taxon>Gammaproteobacteria</taxon>
        <taxon>Lysobacterales</taxon>
        <taxon>Rhodanobacteraceae</taxon>
        <taxon>Dyella</taxon>
    </lineage>
</organism>
<dbReference type="RefSeq" id="WP_192554459.1">
    <property type="nucleotide sequence ID" value="NZ_JACZZA010000001.1"/>
</dbReference>
<name>A0ABR9G6H1_9GAMM</name>